<dbReference type="Proteomes" id="UP001066276">
    <property type="component" value="Chromosome 7"/>
</dbReference>
<feature type="transmembrane region" description="Helical" evidence="2">
    <location>
        <begin position="88"/>
        <end position="111"/>
    </location>
</feature>
<name>A0AAV7PDH3_PLEWA</name>
<feature type="region of interest" description="Disordered" evidence="1">
    <location>
        <begin position="45"/>
        <end position="76"/>
    </location>
</feature>
<feature type="transmembrane region" description="Helical" evidence="2">
    <location>
        <begin position="117"/>
        <end position="137"/>
    </location>
</feature>
<sequence length="149" mass="14294">MEAGLQSIRRRLRLHSGGSSGAGRGAASGGRRLQPFSCSLRRLPTGAAGSGATVSGADGGAGRSAGADAASGGGGSSPSPAALDSCPLGLLLLAVVLLSAVQVAVLVAVLASVQVAMLAAVQVPVLPVAGGGSALLLQPRMAVHWGCCC</sequence>
<organism evidence="3 4">
    <name type="scientific">Pleurodeles waltl</name>
    <name type="common">Iberian ribbed newt</name>
    <dbReference type="NCBI Taxonomy" id="8319"/>
    <lineage>
        <taxon>Eukaryota</taxon>
        <taxon>Metazoa</taxon>
        <taxon>Chordata</taxon>
        <taxon>Craniata</taxon>
        <taxon>Vertebrata</taxon>
        <taxon>Euteleostomi</taxon>
        <taxon>Amphibia</taxon>
        <taxon>Batrachia</taxon>
        <taxon>Caudata</taxon>
        <taxon>Salamandroidea</taxon>
        <taxon>Salamandridae</taxon>
        <taxon>Pleurodelinae</taxon>
        <taxon>Pleurodeles</taxon>
    </lineage>
</organism>
<accession>A0AAV7PDH3</accession>
<dbReference type="EMBL" id="JANPWB010000011">
    <property type="protein sequence ID" value="KAJ1124578.1"/>
    <property type="molecule type" value="Genomic_DNA"/>
</dbReference>
<proteinExistence type="predicted"/>
<feature type="compositionally biased region" description="Low complexity" evidence="1">
    <location>
        <begin position="45"/>
        <end position="56"/>
    </location>
</feature>
<dbReference type="AlphaFoldDB" id="A0AAV7PDH3"/>
<evidence type="ECO:0000313" key="3">
    <source>
        <dbReference type="EMBL" id="KAJ1124578.1"/>
    </source>
</evidence>
<keyword evidence="4" id="KW-1185">Reference proteome</keyword>
<keyword evidence="2" id="KW-0472">Membrane</keyword>
<protein>
    <submittedName>
        <fullName evidence="3">Uncharacterized protein</fullName>
    </submittedName>
</protein>
<evidence type="ECO:0000313" key="4">
    <source>
        <dbReference type="Proteomes" id="UP001066276"/>
    </source>
</evidence>
<keyword evidence="2" id="KW-0812">Transmembrane</keyword>
<keyword evidence="2" id="KW-1133">Transmembrane helix</keyword>
<evidence type="ECO:0000256" key="1">
    <source>
        <dbReference type="SAM" id="MobiDB-lite"/>
    </source>
</evidence>
<reference evidence="3" key="1">
    <citation type="journal article" date="2022" name="bioRxiv">
        <title>Sequencing and chromosome-scale assembly of the giantPleurodeles waltlgenome.</title>
        <authorList>
            <person name="Brown T."/>
            <person name="Elewa A."/>
            <person name="Iarovenko S."/>
            <person name="Subramanian E."/>
            <person name="Araus A.J."/>
            <person name="Petzold A."/>
            <person name="Susuki M."/>
            <person name="Suzuki K.-i.T."/>
            <person name="Hayashi T."/>
            <person name="Toyoda A."/>
            <person name="Oliveira C."/>
            <person name="Osipova E."/>
            <person name="Leigh N.D."/>
            <person name="Simon A."/>
            <person name="Yun M.H."/>
        </authorList>
    </citation>
    <scope>NUCLEOTIDE SEQUENCE</scope>
    <source>
        <strain evidence="3">20211129_DDA</strain>
        <tissue evidence="3">Liver</tissue>
    </source>
</reference>
<comment type="caution">
    <text evidence="3">The sequence shown here is derived from an EMBL/GenBank/DDBJ whole genome shotgun (WGS) entry which is preliminary data.</text>
</comment>
<gene>
    <name evidence="3" type="ORF">NDU88_003028</name>
</gene>
<evidence type="ECO:0000256" key="2">
    <source>
        <dbReference type="SAM" id="Phobius"/>
    </source>
</evidence>